<sequence length="230" mass="25276">MFYGRLPPDAKTVTFLEGARAAVGPYQAPSPPSLLGTPAKAPSSVHDLCFEYVEGARSRDLITDGECENETCIQRRLASETETATTRRDLQRARERAARLTRDLTTATEQVRALEQRQEDSSSPHSRLASAYTSLQERASHLERALSAETRVKLDLLSALGEAKRQLTIREGLITKQEKEMQELKAQMLAVMPAEFVSSGGGVSKLRLSDNSPLDPNATVYTPKQLCSDA</sequence>
<evidence type="ECO:0000256" key="8">
    <source>
        <dbReference type="ARBA" id="ARBA00022989"/>
    </source>
</evidence>
<comment type="subcellular location">
    <subcellularLocation>
        <location evidence="2">Nucleus membrane</location>
        <topology evidence="2">Multi-pass membrane protein</topology>
    </subcellularLocation>
    <subcellularLocation>
        <location evidence="3">Rough endoplasmic reticulum membrane</location>
        <topology evidence="3">Multi-pass membrane protein</topology>
    </subcellularLocation>
</comment>
<organism evidence="15 16">
    <name type="scientific">Plutella xylostella</name>
    <name type="common">Diamondback moth</name>
    <name type="synonym">Plutella maculipennis</name>
    <dbReference type="NCBI Taxonomy" id="51655"/>
    <lineage>
        <taxon>Eukaryota</taxon>
        <taxon>Metazoa</taxon>
        <taxon>Ecdysozoa</taxon>
        <taxon>Arthropoda</taxon>
        <taxon>Hexapoda</taxon>
        <taxon>Insecta</taxon>
        <taxon>Pterygota</taxon>
        <taxon>Neoptera</taxon>
        <taxon>Endopterygota</taxon>
        <taxon>Lepidoptera</taxon>
        <taxon>Glossata</taxon>
        <taxon>Ditrysia</taxon>
        <taxon>Yponomeutoidea</taxon>
        <taxon>Plutellidae</taxon>
        <taxon>Plutella</taxon>
    </lineage>
</organism>
<keyword evidence="5" id="KW-0597">Phosphoprotein</keyword>
<evidence type="ECO:0000313" key="16">
    <source>
        <dbReference type="Proteomes" id="UP000823941"/>
    </source>
</evidence>
<evidence type="ECO:0000256" key="13">
    <source>
        <dbReference type="SAM" id="Coils"/>
    </source>
</evidence>
<evidence type="ECO:0000256" key="3">
    <source>
        <dbReference type="ARBA" id="ARBA00004269"/>
    </source>
</evidence>
<keyword evidence="9" id="KW-0472">Membrane</keyword>
<gene>
    <name evidence="15" type="ORF">JYU34_001991</name>
</gene>
<evidence type="ECO:0000256" key="10">
    <source>
        <dbReference type="ARBA" id="ARBA00023180"/>
    </source>
</evidence>
<keyword evidence="10" id="KW-0325">Glycoprotein</keyword>
<dbReference type="Proteomes" id="UP000823941">
    <property type="component" value="Chromosome 3"/>
</dbReference>
<comment type="caution">
    <text evidence="15">The sequence shown here is derived from an EMBL/GenBank/DDBJ whole genome shotgun (WGS) entry which is preliminary data.</text>
</comment>
<evidence type="ECO:0000256" key="11">
    <source>
        <dbReference type="ARBA" id="ARBA00023242"/>
    </source>
</evidence>
<evidence type="ECO:0000256" key="7">
    <source>
        <dbReference type="ARBA" id="ARBA00022824"/>
    </source>
</evidence>
<dbReference type="InterPro" id="IPR019130">
    <property type="entry name" value="Macoilin"/>
</dbReference>
<evidence type="ECO:0000256" key="2">
    <source>
        <dbReference type="ARBA" id="ARBA00004232"/>
    </source>
</evidence>
<dbReference type="PANTHER" id="PTHR47464:SF2">
    <property type="entry name" value="MACOILIN"/>
    <property type="match status" value="1"/>
</dbReference>
<evidence type="ECO:0000256" key="4">
    <source>
        <dbReference type="ARBA" id="ARBA00021882"/>
    </source>
</evidence>
<evidence type="ECO:0000256" key="14">
    <source>
        <dbReference type="SAM" id="MobiDB-lite"/>
    </source>
</evidence>
<keyword evidence="16" id="KW-1185">Reference proteome</keyword>
<dbReference type="SUPFAM" id="SSF57997">
    <property type="entry name" value="Tropomyosin"/>
    <property type="match status" value="1"/>
</dbReference>
<evidence type="ECO:0000256" key="5">
    <source>
        <dbReference type="ARBA" id="ARBA00022553"/>
    </source>
</evidence>
<evidence type="ECO:0000256" key="12">
    <source>
        <dbReference type="ARBA" id="ARBA00031129"/>
    </source>
</evidence>
<comment type="function">
    <text evidence="1">Plays a role in the regulation of neuronal activity.</text>
</comment>
<feature type="coiled-coil region" evidence="13">
    <location>
        <begin position="83"/>
        <end position="117"/>
    </location>
</feature>
<keyword evidence="11" id="KW-0539">Nucleus</keyword>
<keyword evidence="8" id="KW-1133">Transmembrane helix</keyword>
<feature type="compositionally biased region" description="Polar residues" evidence="14">
    <location>
        <begin position="209"/>
        <end position="222"/>
    </location>
</feature>
<evidence type="ECO:0000313" key="15">
    <source>
        <dbReference type="EMBL" id="KAG7312480.1"/>
    </source>
</evidence>
<dbReference type="PANTHER" id="PTHR47464">
    <property type="entry name" value="MACOILIN"/>
    <property type="match status" value="1"/>
</dbReference>
<protein>
    <recommendedName>
        <fullName evidence="4">Macoilin</fullName>
    </recommendedName>
    <alternativeName>
        <fullName evidence="12">Transmembrane protein 57</fullName>
    </alternativeName>
</protein>
<accession>A0ABQ7R5D1</accession>
<keyword evidence="7" id="KW-0256">Endoplasmic reticulum</keyword>
<evidence type="ECO:0000256" key="6">
    <source>
        <dbReference type="ARBA" id="ARBA00022692"/>
    </source>
</evidence>
<dbReference type="EMBL" id="JAHIBW010000003">
    <property type="protein sequence ID" value="KAG7312480.1"/>
    <property type="molecule type" value="Genomic_DNA"/>
</dbReference>
<keyword evidence="6" id="KW-0812">Transmembrane</keyword>
<name>A0ABQ7R5D1_PLUXY</name>
<evidence type="ECO:0000256" key="9">
    <source>
        <dbReference type="ARBA" id="ARBA00023136"/>
    </source>
</evidence>
<proteinExistence type="predicted"/>
<evidence type="ECO:0000256" key="1">
    <source>
        <dbReference type="ARBA" id="ARBA00003440"/>
    </source>
</evidence>
<dbReference type="Pfam" id="PF09726">
    <property type="entry name" value="Macoilin"/>
    <property type="match status" value="1"/>
</dbReference>
<reference evidence="15 16" key="1">
    <citation type="submission" date="2021-06" db="EMBL/GenBank/DDBJ databases">
        <title>A haploid diamondback moth (Plutella xylostella L.) genome assembly resolves 31 chromosomes and identifies a diamide resistance mutation.</title>
        <authorList>
            <person name="Ward C.M."/>
            <person name="Perry K.D."/>
            <person name="Baker G."/>
            <person name="Powis K."/>
            <person name="Heckel D.G."/>
            <person name="Baxter S.W."/>
        </authorList>
    </citation>
    <scope>NUCLEOTIDE SEQUENCE [LARGE SCALE GENOMIC DNA]</scope>
    <source>
        <strain evidence="15 16">LV</strain>
        <tissue evidence="15">Single pupa</tissue>
    </source>
</reference>
<feature type="region of interest" description="Disordered" evidence="14">
    <location>
        <begin position="200"/>
        <end position="230"/>
    </location>
</feature>
<keyword evidence="13" id="KW-0175">Coiled coil</keyword>